<evidence type="ECO:0008006" key="3">
    <source>
        <dbReference type="Google" id="ProtNLM"/>
    </source>
</evidence>
<name>A0A1U7CKR1_9BACT</name>
<reference evidence="2" key="1">
    <citation type="submission" date="2016-12" db="EMBL/GenBank/DDBJ databases">
        <title>Comparative genomics of four Isosphaeraceae planctomycetes: a common pool of plasmids and glycoside hydrolase genes.</title>
        <authorList>
            <person name="Ivanova A."/>
        </authorList>
    </citation>
    <scope>NUCLEOTIDE SEQUENCE [LARGE SCALE GENOMIC DNA]</scope>
    <source>
        <strain evidence="2">PX4</strain>
    </source>
</reference>
<evidence type="ECO:0000313" key="1">
    <source>
        <dbReference type="EMBL" id="APW59496.1"/>
    </source>
</evidence>
<dbReference type="Proteomes" id="UP000186309">
    <property type="component" value="Chromosome"/>
</dbReference>
<dbReference type="EMBL" id="CP019082">
    <property type="protein sequence ID" value="APW59496.1"/>
    <property type="molecule type" value="Genomic_DNA"/>
</dbReference>
<gene>
    <name evidence="1" type="ORF">BSF38_00920</name>
</gene>
<proteinExistence type="predicted"/>
<sequence>MFSLMAALALATFSAPDAVKADGPFAQRGYYLTFMRMPTYDLADWERIVDGVRDDGGNTLFLWIAGGFRSHKYPITWKYNEDHENVRKDFVRSLIDHAHAKGIKVLLGFTPFGYDGANQYALEHPELRAVGKDGKPSAPFGIGCWGVNLCPSRPESQRFMLDYVREMAFDFYPNADGLMIESSDYAICHCDDCGERFFEKEFQFVRRISEEVWARKPDATVVVYPHYFSGADVPGFGVKAAKLPFDPRWSLMFTPHSAHPEPSLIKQARASFWSDDSPARRGPQDIQANAQRARREGMTGYVPSLEAFTFVASVAEEGQPWLKDQRQVPLGFGWLRPGDPPYDELPVRVNRIAFREFSSNPDLPLDRFREILGREVFGSASSRQAVDDLLDIQSVFNSGRTWCQPSPATCPERVRAMAARGESTNATRAEIRAALDRVRAIAARNQKPTTEGERDLRRIAIWVLDRWGEDDRKLLEAKPSL</sequence>
<protein>
    <recommendedName>
        <fullName evidence="3">Glycoside hydrolase family 42 N-terminal domain-containing protein</fullName>
    </recommendedName>
</protein>
<dbReference type="InterPro" id="IPR017853">
    <property type="entry name" value="GH"/>
</dbReference>
<dbReference type="AlphaFoldDB" id="A0A1U7CKR1"/>
<dbReference type="SUPFAM" id="SSF51445">
    <property type="entry name" value="(Trans)glycosidases"/>
    <property type="match status" value="1"/>
</dbReference>
<dbReference type="OrthoDB" id="232701at2"/>
<dbReference type="Gene3D" id="3.20.20.80">
    <property type="entry name" value="Glycosidases"/>
    <property type="match status" value="1"/>
</dbReference>
<keyword evidence="2" id="KW-1185">Reference proteome</keyword>
<evidence type="ECO:0000313" key="2">
    <source>
        <dbReference type="Proteomes" id="UP000186309"/>
    </source>
</evidence>
<dbReference type="RefSeq" id="WP_076343668.1">
    <property type="nucleotide sequence ID" value="NZ_CP019082.1"/>
</dbReference>
<accession>A0A1U7CKR1</accession>
<organism evidence="1 2">
    <name type="scientific">Paludisphaera borealis</name>
    <dbReference type="NCBI Taxonomy" id="1387353"/>
    <lineage>
        <taxon>Bacteria</taxon>
        <taxon>Pseudomonadati</taxon>
        <taxon>Planctomycetota</taxon>
        <taxon>Planctomycetia</taxon>
        <taxon>Isosphaerales</taxon>
        <taxon>Isosphaeraceae</taxon>
        <taxon>Paludisphaera</taxon>
    </lineage>
</organism>
<dbReference type="KEGG" id="pbor:BSF38_00920"/>